<evidence type="ECO:0000313" key="9">
    <source>
        <dbReference type="EMBL" id="WOB07400.1"/>
    </source>
</evidence>
<keyword evidence="2 9" id="KW-0808">Transferase</keyword>
<name>A0ABZ0CQY1_9BURK</name>
<evidence type="ECO:0000256" key="4">
    <source>
        <dbReference type="ARBA" id="ARBA00022741"/>
    </source>
</evidence>
<dbReference type="EMBL" id="CP136336">
    <property type="protein sequence ID" value="WOB07400.1"/>
    <property type="molecule type" value="Genomic_DNA"/>
</dbReference>
<comment type="catalytic activity">
    <reaction evidence="7">
        <text>D-ribose 5-phosphate + ATP = 5-phospho-alpha-D-ribose 1-diphosphate + AMP + H(+)</text>
        <dbReference type="Rhea" id="RHEA:15609"/>
        <dbReference type="ChEBI" id="CHEBI:15378"/>
        <dbReference type="ChEBI" id="CHEBI:30616"/>
        <dbReference type="ChEBI" id="CHEBI:58017"/>
        <dbReference type="ChEBI" id="CHEBI:78346"/>
        <dbReference type="ChEBI" id="CHEBI:456215"/>
        <dbReference type="EC" id="2.7.6.1"/>
    </reaction>
</comment>
<dbReference type="InterPro" id="IPR029057">
    <property type="entry name" value="PRTase-like"/>
</dbReference>
<evidence type="ECO:0000256" key="2">
    <source>
        <dbReference type="ARBA" id="ARBA00022679"/>
    </source>
</evidence>
<dbReference type="NCBIfam" id="TIGR01251">
    <property type="entry name" value="ribP_PPkin"/>
    <property type="match status" value="1"/>
</dbReference>
<evidence type="ECO:0000256" key="1">
    <source>
        <dbReference type="ARBA" id="ARBA00013247"/>
    </source>
</evidence>
<dbReference type="InterPro" id="IPR005946">
    <property type="entry name" value="Rib-P_diPkinase"/>
</dbReference>
<proteinExistence type="predicted"/>
<reference evidence="9 10" key="1">
    <citation type="submission" date="2023-10" db="EMBL/GenBank/DDBJ databases">
        <title>Bacteria for the degradation of biodegradable plastic PBAT(Polybutylene adipate terephthalate).</title>
        <authorList>
            <person name="Weon H.-Y."/>
            <person name="Yeon J."/>
        </authorList>
    </citation>
    <scope>NUCLEOTIDE SEQUENCE [LARGE SCALE GENOMIC DNA]</scope>
    <source>
        <strain evidence="9 10">SBD 7-3</strain>
    </source>
</reference>
<feature type="domain" description="Ribose-phosphate pyrophosphokinase N-terminal" evidence="8">
    <location>
        <begin position="13"/>
        <end position="123"/>
    </location>
</feature>
<dbReference type="RefSeq" id="WP_316700068.1">
    <property type="nucleotide sequence ID" value="NZ_CP136336.1"/>
</dbReference>
<dbReference type="PANTHER" id="PTHR10210">
    <property type="entry name" value="RIBOSE-PHOSPHATE DIPHOSPHOKINASE FAMILY MEMBER"/>
    <property type="match status" value="1"/>
</dbReference>
<keyword evidence="4" id="KW-0547">Nucleotide-binding</keyword>
<gene>
    <name evidence="9" type="primary">prs</name>
    <name evidence="9" type="ORF">RXV79_21090</name>
</gene>
<dbReference type="Proteomes" id="UP001303946">
    <property type="component" value="Chromosome"/>
</dbReference>
<dbReference type="EC" id="2.7.6.1" evidence="1"/>
<sequence>MLLAFSLEADDDVVAQSWARGLGVMLAKREERSFEDGERKLRPLVAPRNADAYVLCSLHGEPGQSPHDKLCRLAMFIAALRDHGAARVTAVVPYLAYARKDRRTQPFDPVGGRYVAQMLEAVGLTRLFVLEPHNVAAFDNAFRCEAHALAAHPAFADVAAELAASGEPLAVASPDPGGVKRAQLWREALEVQLHREVGFAMVDKRRSSGIVSGSHLVAGDVAGANVLLFDDLIASGETMLRAAVALRRAGARRVVACAAHGLFVADAARVLADEQIDQVVVTDSVASFRVPPQSPLRRKLRVVSCVPQLVDAIKTSLASP</sequence>
<dbReference type="InterPro" id="IPR029099">
    <property type="entry name" value="Pribosyltran_N"/>
</dbReference>
<dbReference type="SMART" id="SM01400">
    <property type="entry name" value="Pribosyltran_N"/>
    <property type="match status" value="1"/>
</dbReference>
<protein>
    <recommendedName>
        <fullName evidence="1">ribose-phosphate diphosphokinase</fullName>
        <ecNumber evidence="1">2.7.6.1</ecNumber>
    </recommendedName>
</protein>
<dbReference type="InterPro" id="IPR000836">
    <property type="entry name" value="PRTase_dom"/>
</dbReference>
<evidence type="ECO:0000256" key="3">
    <source>
        <dbReference type="ARBA" id="ARBA00022727"/>
    </source>
</evidence>
<dbReference type="CDD" id="cd06223">
    <property type="entry name" value="PRTases_typeI"/>
    <property type="match status" value="1"/>
</dbReference>
<evidence type="ECO:0000256" key="7">
    <source>
        <dbReference type="ARBA" id="ARBA00049535"/>
    </source>
</evidence>
<dbReference type="Gene3D" id="3.40.50.2020">
    <property type="match status" value="2"/>
</dbReference>
<dbReference type="GO" id="GO:0004749">
    <property type="term" value="F:ribose phosphate diphosphokinase activity"/>
    <property type="evidence" value="ECO:0007669"/>
    <property type="project" value="UniProtKB-EC"/>
</dbReference>
<organism evidence="9 10">
    <name type="scientific">Piscinibacter gummiphilus</name>
    <dbReference type="NCBI Taxonomy" id="946333"/>
    <lineage>
        <taxon>Bacteria</taxon>
        <taxon>Pseudomonadati</taxon>
        <taxon>Pseudomonadota</taxon>
        <taxon>Betaproteobacteria</taxon>
        <taxon>Burkholderiales</taxon>
        <taxon>Sphaerotilaceae</taxon>
        <taxon>Piscinibacter</taxon>
    </lineage>
</organism>
<evidence type="ECO:0000256" key="5">
    <source>
        <dbReference type="ARBA" id="ARBA00022777"/>
    </source>
</evidence>
<keyword evidence="6" id="KW-0067">ATP-binding</keyword>
<keyword evidence="3" id="KW-0545">Nucleotide biosynthesis</keyword>
<dbReference type="Pfam" id="PF13793">
    <property type="entry name" value="Pribosyltran_N"/>
    <property type="match status" value="1"/>
</dbReference>
<evidence type="ECO:0000259" key="8">
    <source>
        <dbReference type="Pfam" id="PF13793"/>
    </source>
</evidence>
<evidence type="ECO:0000256" key="6">
    <source>
        <dbReference type="ARBA" id="ARBA00022840"/>
    </source>
</evidence>
<keyword evidence="10" id="KW-1185">Reference proteome</keyword>
<dbReference type="PANTHER" id="PTHR10210:SF32">
    <property type="entry name" value="RIBOSE-PHOSPHATE PYROPHOSPHOKINASE 2"/>
    <property type="match status" value="1"/>
</dbReference>
<accession>A0ABZ0CQY1</accession>
<evidence type="ECO:0000313" key="10">
    <source>
        <dbReference type="Proteomes" id="UP001303946"/>
    </source>
</evidence>
<dbReference type="Pfam" id="PF14572">
    <property type="entry name" value="Pribosyl_synth"/>
    <property type="match status" value="1"/>
</dbReference>
<dbReference type="SUPFAM" id="SSF53271">
    <property type="entry name" value="PRTase-like"/>
    <property type="match status" value="1"/>
</dbReference>
<keyword evidence="5" id="KW-0418">Kinase</keyword>